<dbReference type="InterPro" id="IPR014039">
    <property type="entry name" value="Transl_elong_EFTs/EF1B_dimer"/>
</dbReference>
<evidence type="ECO:0000313" key="10">
    <source>
        <dbReference type="EMBL" id="HIQ65322.1"/>
    </source>
</evidence>
<dbReference type="Gene3D" id="1.10.8.10">
    <property type="entry name" value="DNA helicase RuvA subunit, C-terminal domain"/>
    <property type="match status" value="1"/>
</dbReference>
<evidence type="ECO:0000313" key="11">
    <source>
        <dbReference type="Proteomes" id="UP000886725"/>
    </source>
</evidence>
<sequence>MFKAEDVKILRERTNAGMMDCKKALEASNGDMDKAIDWLRENGKAKAAKKEARIAAEGTTKIVQNDNTTVIIEMNSETDFVASNAEFKTAVDKIANAILNSDVQTMEEANELTIDGVSVHDYIVNLTAKIGEKLTFRRFARISKSTDECIGVYSHMGGRIGVVALLKGNNVEVAKDVAMHTAAMNPGYVTREDVPEDVKAHEESVIKAEVMKEGKPENIAEKMVAGRMNKFFKENCLVEQEFIKDSSMTVGDYVKNNGCEIVSITRFEVGEGIEKKEENFAQEVMSQIQG</sequence>
<dbReference type="SUPFAM" id="SSF54713">
    <property type="entry name" value="Elongation factor Ts (EF-Ts), dimerisation domain"/>
    <property type="match status" value="2"/>
</dbReference>
<feature type="domain" description="Translation elongation factor EFTs/EF1B dimerisation" evidence="9">
    <location>
        <begin position="70"/>
        <end position="271"/>
    </location>
</feature>
<gene>
    <name evidence="6" type="primary">tsf</name>
    <name evidence="10" type="ORF">IAC85_06250</name>
</gene>
<keyword evidence="3 6" id="KW-0251">Elongation factor</keyword>
<dbReference type="PANTHER" id="PTHR11741">
    <property type="entry name" value="ELONGATION FACTOR TS"/>
    <property type="match status" value="1"/>
</dbReference>
<dbReference type="PROSITE" id="PS01127">
    <property type="entry name" value="EF_TS_2"/>
    <property type="match status" value="1"/>
</dbReference>
<dbReference type="InterPro" id="IPR018101">
    <property type="entry name" value="Transl_elong_Ts_CS"/>
</dbReference>
<dbReference type="EMBL" id="DVFU01000121">
    <property type="protein sequence ID" value="HIQ65322.1"/>
    <property type="molecule type" value="Genomic_DNA"/>
</dbReference>
<evidence type="ECO:0000256" key="1">
    <source>
        <dbReference type="ARBA" id="ARBA00005532"/>
    </source>
</evidence>
<dbReference type="GO" id="GO:0005737">
    <property type="term" value="C:cytoplasm"/>
    <property type="evidence" value="ECO:0007669"/>
    <property type="project" value="UniProtKB-SubCell"/>
</dbReference>
<dbReference type="GO" id="GO:0003746">
    <property type="term" value="F:translation elongation factor activity"/>
    <property type="evidence" value="ECO:0007669"/>
    <property type="project" value="UniProtKB-UniRule"/>
</dbReference>
<evidence type="ECO:0000259" key="9">
    <source>
        <dbReference type="Pfam" id="PF00889"/>
    </source>
</evidence>
<proteinExistence type="inferred from homology"/>
<evidence type="ECO:0000256" key="7">
    <source>
        <dbReference type="RuleBase" id="RU000642"/>
    </source>
</evidence>
<organism evidence="10 11">
    <name type="scientific">Candidatus Faecenecus gallistercoris</name>
    <dbReference type="NCBI Taxonomy" id="2840793"/>
    <lineage>
        <taxon>Bacteria</taxon>
        <taxon>Bacillati</taxon>
        <taxon>Bacillota</taxon>
        <taxon>Bacillota incertae sedis</taxon>
        <taxon>Candidatus Faecenecus</taxon>
    </lineage>
</organism>
<dbReference type="PROSITE" id="PS01126">
    <property type="entry name" value="EF_TS_1"/>
    <property type="match status" value="1"/>
</dbReference>
<dbReference type="HAMAP" id="MF_00050">
    <property type="entry name" value="EF_Ts"/>
    <property type="match status" value="1"/>
</dbReference>
<dbReference type="Gene3D" id="3.30.479.20">
    <property type="entry name" value="Elongation factor Ts, dimerisation domain"/>
    <property type="match status" value="2"/>
</dbReference>
<comment type="similarity">
    <text evidence="1 6 7">Belongs to the EF-Ts family.</text>
</comment>
<dbReference type="SUPFAM" id="SSF46934">
    <property type="entry name" value="UBA-like"/>
    <property type="match status" value="1"/>
</dbReference>
<evidence type="ECO:0000256" key="6">
    <source>
        <dbReference type="HAMAP-Rule" id="MF_00050"/>
    </source>
</evidence>
<reference evidence="10" key="2">
    <citation type="journal article" date="2021" name="PeerJ">
        <title>Extensive microbial diversity within the chicken gut microbiome revealed by metagenomics and culture.</title>
        <authorList>
            <person name="Gilroy R."/>
            <person name="Ravi A."/>
            <person name="Getino M."/>
            <person name="Pursley I."/>
            <person name="Horton D.L."/>
            <person name="Alikhan N.F."/>
            <person name="Baker D."/>
            <person name="Gharbi K."/>
            <person name="Hall N."/>
            <person name="Watson M."/>
            <person name="Adriaenssens E.M."/>
            <person name="Foster-Nyarko E."/>
            <person name="Jarju S."/>
            <person name="Secka A."/>
            <person name="Antonio M."/>
            <person name="Oren A."/>
            <person name="Chaudhuri R.R."/>
            <person name="La Ragione R."/>
            <person name="Hildebrand F."/>
            <person name="Pallen M.J."/>
        </authorList>
    </citation>
    <scope>NUCLEOTIDE SEQUENCE</scope>
    <source>
        <strain evidence="10">CHK165-10780</strain>
    </source>
</reference>
<comment type="subcellular location">
    <subcellularLocation>
        <location evidence="6 8">Cytoplasm</location>
    </subcellularLocation>
</comment>
<evidence type="ECO:0000256" key="3">
    <source>
        <dbReference type="ARBA" id="ARBA00022768"/>
    </source>
</evidence>
<evidence type="ECO:0000256" key="5">
    <source>
        <dbReference type="ARBA" id="ARBA00025453"/>
    </source>
</evidence>
<keyword evidence="6" id="KW-0963">Cytoplasm</keyword>
<name>A0A9D0Z0G1_9FIRM</name>
<reference evidence="10" key="1">
    <citation type="submission" date="2020-10" db="EMBL/GenBank/DDBJ databases">
        <authorList>
            <person name="Gilroy R."/>
        </authorList>
    </citation>
    <scope>NUCLEOTIDE SEQUENCE</scope>
    <source>
        <strain evidence="10">CHK165-10780</strain>
    </source>
</reference>
<comment type="function">
    <text evidence="5 6 7">Associates with the EF-Tu.GDP complex and induces the exchange of GDP to GTP. It remains bound to the aminoacyl-tRNA.EF-Tu.GTP complex up to the GTP hydrolysis stage on the ribosome.</text>
</comment>
<dbReference type="NCBIfam" id="TIGR00116">
    <property type="entry name" value="tsf"/>
    <property type="match status" value="1"/>
</dbReference>
<evidence type="ECO:0000256" key="4">
    <source>
        <dbReference type="ARBA" id="ARBA00022917"/>
    </source>
</evidence>
<protein>
    <recommendedName>
        <fullName evidence="2 6">Elongation factor Ts</fullName>
        <shortName evidence="6">EF-Ts</shortName>
    </recommendedName>
</protein>
<dbReference type="FunFam" id="1.10.8.10:FF:000001">
    <property type="entry name" value="Elongation factor Ts"/>
    <property type="match status" value="1"/>
</dbReference>
<accession>A0A9D0Z0G1</accession>
<dbReference type="Pfam" id="PF00889">
    <property type="entry name" value="EF_TS"/>
    <property type="match status" value="1"/>
</dbReference>
<dbReference type="Proteomes" id="UP000886725">
    <property type="component" value="Unassembled WGS sequence"/>
</dbReference>
<evidence type="ECO:0000256" key="8">
    <source>
        <dbReference type="RuleBase" id="RU000643"/>
    </source>
</evidence>
<keyword evidence="4 6" id="KW-0648">Protein biosynthesis</keyword>
<dbReference type="PANTHER" id="PTHR11741:SF0">
    <property type="entry name" value="ELONGATION FACTOR TS, MITOCHONDRIAL"/>
    <property type="match status" value="1"/>
</dbReference>
<dbReference type="Gene3D" id="1.10.286.20">
    <property type="match status" value="1"/>
</dbReference>
<dbReference type="InterPro" id="IPR001816">
    <property type="entry name" value="Transl_elong_EFTs/EF1B"/>
</dbReference>
<evidence type="ECO:0000256" key="2">
    <source>
        <dbReference type="ARBA" id="ARBA00016956"/>
    </source>
</evidence>
<dbReference type="CDD" id="cd14275">
    <property type="entry name" value="UBA_EF-Ts"/>
    <property type="match status" value="1"/>
</dbReference>
<dbReference type="InterPro" id="IPR009060">
    <property type="entry name" value="UBA-like_sf"/>
</dbReference>
<dbReference type="InterPro" id="IPR036402">
    <property type="entry name" value="EF-Ts_dimer_sf"/>
</dbReference>
<feature type="region of interest" description="Involved in Mg(2+) ion dislocation from EF-Tu" evidence="6">
    <location>
        <begin position="78"/>
        <end position="81"/>
    </location>
</feature>
<dbReference type="FunFam" id="1.10.286.20:FF:000001">
    <property type="entry name" value="Elongation factor Ts"/>
    <property type="match status" value="1"/>
</dbReference>
<comment type="caution">
    <text evidence="10">The sequence shown here is derived from an EMBL/GenBank/DDBJ whole genome shotgun (WGS) entry which is preliminary data.</text>
</comment>
<dbReference type="AlphaFoldDB" id="A0A9D0Z0G1"/>